<evidence type="ECO:0000256" key="2">
    <source>
        <dbReference type="ARBA" id="ARBA00023125"/>
    </source>
</evidence>
<dbReference type="OrthoDB" id="9798857at2"/>
<dbReference type="InterPro" id="IPR001647">
    <property type="entry name" value="HTH_TetR"/>
</dbReference>
<dbReference type="InterPro" id="IPR009057">
    <property type="entry name" value="Homeodomain-like_sf"/>
</dbReference>
<evidence type="ECO:0000313" key="7">
    <source>
        <dbReference type="Proteomes" id="UP000323930"/>
    </source>
</evidence>
<dbReference type="PANTHER" id="PTHR47506:SF1">
    <property type="entry name" value="HTH-TYPE TRANSCRIPTIONAL REGULATOR YJDC"/>
    <property type="match status" value="1"/>
</dbReference>
<evidence type="ECO:0000313" key="6">
    <source>
        <dbReference type="EMBL" id="TYA74750.1"/>
    </source>
</evidence>
<protein>
    <submittedName>
        <fullName evidence="6">TetR/AcrR family transcriptional regulator</fullName>
    </submittedName>
</protein>
<dbReference type="RefSeq" id="WP_148543992.1">
    <property type="nucleotide sequence ID" value="NZ_VSDQ01000679.1"/>
</dbReference>
<dbReference type="GO" id="GO:0003677">
    <property type="term" value="F:DNA binding"/>
    <property type="evidence" value="ECO:0007669"/>
    <property type="project" value="UniProtKB-UniRule"/>
</dbReference>
<proteinExistence type="predicted"/>
<evidence type="ECO:0000259" key="5">
    <source>
        <dbReference type="PROSITE" id="PS50977"/>
    </source>
</evidence>
<accession>A0A5D0HV53</accession>
<organism evidence="6 7">
    <name type="scientific">Seonamhaeicola marinus</name>
    <dbReference type="NCBI Taxonomy" id="1912246"/>
    <lineage>
        <taxon>Bacteria</taxon>
        <taxon>Pseudomonadati</taxon>
        <taxon>Bacteroidota</taxon>
        <taxon>Flavobacteriia</taxon>
        <taxon>Flavobacteriales</taxon>
        <taxon>Flavobacteriaceae</taxon>
    </lineage>
</organism>
<keyword evidence="3" id="KW-0804">Transcription</keyword>
<dbReference type="Proteomes" id="UP000323930">
    <property type="component" value="Unassembled WGS sequence"/>
</dbReference>
<gene>
    <name evidence="6" type="ORF">FUA24_15690</name>
</gene>
<dbReference type="Gene3D" id="1.10.357.10">
    <property type="entry name" value="Tetracycline Repressor, domain 2"/>
    <property type="match status" value="1"/>
</dbReference>
<feature type="DNA-binding region" description="H-T-H motif" evidence="4">
    <location>
        <begin position="28"/>
        <end position="47"/>
    </location>
</feature>
<feature type="domain" description="HTH tetR-type" evidence="5">
    <location>
        <begin position="5"/>
        <end position="65"/>
    </location>
</feature>
<keyword evidence="2 4" id="KW-0238">DNA-binding</keyword>
<dbReference type="PROSITE" id="PS50977">
    <property type="entry name" value="HTH_TETR_2"/>
    <property type="match status" value="1"/>
</dbReference>
<evidence type="ECO:0000256" key="1">
    <source>
        <dbReference type="ARBA" id="ARBA00023015"/>
    </source>
</evidence>
<dbReference type="InterPro" id="IPR036271">
    <property type="entry name" value="Tet_transcr_reg_TetR-rel_C_sf"/>
</dbReference>
<dbReference type="SUPFAM" id="SSF48498">
    <property type="entry name" value="Tetracyclin repressor-like, C-terminal domain"/>
    <property type="match status" value="1"/>
</dbReference>
<reference evidence="6 7" key="1">
    <citation type="submission" date="2019-08" db="EMBL/GenBank/DDBJ databases">
        <title>Seonamhaeicola sediminis sp. nov., isolated from marine sediment.</title>
        <authorList>
            <person name="Cao W.R."/>
        </authorList>
    </citation>
    <scope>NUCLEOTIDE SEQUENCE [LARGE SCALE GENOMIC DNA]</scope>
    <source>
        <strain evidence="6 7">B011</strain>
    </source>
</reference>
<evidence type="ECO:0000256" key="4">
    <source>
        <dbReference type="PROSITE-ProRule" id="PRU00335"/>
    </source>
</evidence>
<name>A0A5D0HV53_9FLAO</name>
<keyword evidence="7" id="KW-1185">Reference proteome</keyword>
<sequence length="188" mass="21100">MRPQKVLEDDILVGLTQVFRARGYEGASLKELADATGLKKASLYHRFPSGKQEMAEAVLGHVSTWADQKVFKPLLNSESFPPEVRLKEALTQIKTLYNDGKNTCILRALSMEDSLYLFESHIQTGMNKWINAFTQIAEELNFSKSDAKAEAVNTLINIQGSLVVSKGLNDYSIFLNTIKNIEDKYLNP</sequence>
<keyword evidence="1" id="KW-0805">Transcription regulation</keyword>
<dbReference type="Pfam" id="PF00440">
    <property type="entry name" value="TetR_N"/>
    <property type="match status" value="1"/>
</dbReference>
<dbReference type="EMBL" id="VSDQ01000679">
    <property type="protein sequence ID" value="TYA74750.1"/>
    <property type="molecule type" value="Genomic_DNA"/>
</dbReference>
<comment type="caution">
    <text evidence="6">The sequence shown here is derived from an EMBL/GenBank/DDBJ whole genome shotgun (WGS) entry which is preliminary data.</text>
</comment>
<dbReference type="SUPFAM" id="SSF46689">
    <property type="entry name" value="Homeodomain-like"/>
    <property type="match status" value="1"/>
</dbReference>
<dbReference type="AlphaFoldDB" id="A0A5D0HV53"/>
<evidence type="ECO:0000256" key="3">
    <source>
        <dbReference type="ARBA" id="ARBA00023163"/>
    </source>
</evidence>
<dbReference type="PANTHER" id="PTHR47506">
    <property type="entry name" value="TRANSCRIPTIONAL REGULATORY PROTEIN"/>
    <property type="match status" value="1"/>
</dbReference>